<gene>
    <name evidence="1" type="ORF">PH603_13195</name>
</gene>
<dbReference type="Proteomes" id="UP001217500">
    <property type="component" value="Chromosome"/>
</dbReference>
<evidence type="ECO:0000313" key="1">
    <source>
        <dbReference type="EMBL" id="WCL53494.1"/>
    </source>
</evidence>
<accession>A0AAE9XMG4</accession>
<protein>
    <submittedName>
        <fullName evidence="1">Uncharacterized protein</fullName>
    </submittedName>
</protein>
<sequence>MMTANLQKISDLFGSYKAEWLNDSIFELYKEPAYYPELTTFRPCALIGGRGTGKTTVLRTLSYQGQLELIRRKERELPDASLWRQMLEQRHIGLYYRVNIPRVTAFRGGGVDQETWSRLFKHYFALTFAQKAFAFLQAAENNLAQRLISNESLGKISRVLCIESCNGVDDVLLGVESALLKIEMYVNNIGIDDCPRLSATGALDFIFTELVNNKFFVGKTFFLIIDEYENFLEFQQEIVNTYIKHATTSYTFKIGARHLGWSNKGTESRDQFLHHPSDYVLINIAEAMAGDKFAEFAEKVCNARLEAAGESEEVLLVRDLFPGLSSDEEASLLGLGPLAAELRAEVRSLKNKDLCLIEDSLSDLDLYVVSLWAEGERRDFIEVYSEISEDRTTWDNRLREYRYSALFNIKRGKSGIKKYYSGWNVYLKLCGDNIRYLMELVEKAIRLHAEAGCNLANPIPADRQTDAAISVGKKNLGELSGLTSFGAQLTKLVLALGRIFGLLASDTAGHSIEVNQFRLSTRSAGRFSSIDDWLLNADSKASQILRASVMHLALLTFPGNKPKGEGDLKDETYQLHPIFAPFFNYSHRRRRNLMLNEAEIVDLIEAPAKTIRSIVERQNRGFVEELPGQLKLFEEFFND</sequence>
<dbReference type="SUPFAM" id="SSF52540">
    <property type="entry name" value="P-loop containing nucleoside triphosphate hydrolases"/>
    <property type="match status" value="1"/>
</dbReference>
<keyword evidence="2" id="KW-1185">Reference proteome</keyword>
<name>A0AAE9XMG4_9PROT</name>
<dbReference type="RefSeq" id="WP_289503006.1">
    <property type="nucleotide sequence ID" value="NZ_CP116805.1"/>
</dbReference>
<proteinExistence type="predicted"/>
<dbReference type="InterPro" id="IPR056955">
    <property type="entry name" value="ORC-CDC6-like"/>
</dbReference>
<dbReference type="AlphaFoldDB" id="A0AAE9XMG4"/>
<dbReference type="Pfam" id="PF24389">
    <property type="entry name" value="ORC-CDC6-like"/>
    <property type="match status" value="1"/>
</dbReference>
<dbReference type="EMBL" id="CP116805">
    <property type="protein sequence ID" value="WCL53494.1"/>
    <property type="molecule type" value="Genomic_DNA"/>
</dbReference>
<organism evidence="1 2">
    <name type="scientific">Gimibacter soli</name>
    <dbReference type="NCBI Taxonomy" id="3024400"/>
    <lineage>
        <taxon>Bacteria</taxon>
        <taxon>Pseudomonadati</taxon>
        <taxon>Pseudomonadota</taxon>
        <taxon>Alphaproteobacteria</taxon>
        <taxon>Kordiimonadales</taxon>
        <taxon>Temperatibacteraceae</taxon>
        <taxon>Gimibacter</taxon>
    </lineage>
</organism>
<reference evidence="1" key="1">
    <citation type="submission" date="2023-01" db="EMBL/GenBank/DDBJ databases">
        <title>The genome sequence of Kordiimonadaceae bacterium 6D33.</title>
        <authorList>
            <person name="Liu Y."/>
        </authorList>
    </citation>
    <scope>NUCLEOTIDE SEQUENCE</scope>
    <source>
        <strain evidence="1">6D33</strain>
    </source>
</reference>
<evidence type="ECO:0000313" key="2">
    <source>
        <dbReference type="Proteomes" id="UP001217500"/>
    </source>
</evidence>
<dbReference type="InterPro" id="IPR027417">
    <property type="entry name" value="P-loop_NTPase"/>
</dbReference>
<dbReference type="KEGG" id="gso:PH603_13195"/>